<evidence type="ECO:0000256" key="3">
    <source>
        <dbReference type="ARBA" id="ARBA00022723"/>
    </source>
</evidence>
<dbReference type="PANTHER" id="PTHR10625:SF17">
    <property type="entry name" value="HISTONE DEACETYLASE 8"/>
    <property type="match status" value="1"/>
</dbReference>
<evidence type="ECO:0000313" key="8">
    <source>
        <dbReference type="Proteomes" id="UP001365405"/>
    </source>
</evidence>
<dbReference type="Gene3D" id="3.40.800.20">
    <property type="entry name" value="Histone deacetylase domain"/>
    <property type="match status" value="1"/>
</dbReference>
<proteinExistence type="inferred from homology"/>
<keyword evidence="4" id="KW-0378">Hydrolase</keyword>
<organism evidence="7 8">
    <name type="scientific">Pseudaquabacterium inlustre</name>
    <dbReference type="NCBI Taxonomy" id="2984192"/>
    <lineage>
        <taxon>Bacteria</taxon>
        <taxon>Pseudomonadati</taxon>
        <taxon>Pseudomonadota</taxon>
        <taxon>Betaproteobacteria</taxon>
        <taxon>Burkholderiales</taxon>
        <taxon>Sphaerotilaceae</taxon>
        <taxon>Pseudaquabacterium</taxon>
    </lineage>
</organism>
<gene>
    <name evidence="7" type="ORF">AACH10_11880</name>
</gene>
<dbReference type="InterPro" id="IPR023696">
    <property type="entry name" value="Ureohydrolase_dom_sf"/>
</dbReference>
<dbReference type="PRINTS" id="PR01270">
    <property type="entry name" value="HDASUPER"/>
</dbReference>
<comment type="cofactor">
    <cofactor evidence="1">
        <name>Zn(2+)</name>
        <dbReference type="ChEBI" id="CHEBI:29105"/>
    </cofactor>
</comment>
<evidence type="ECO:0000256" key="4">
    <source>
        <dbReference type="ARBA" id="ARBA00022801"/>
    </source>
</evidence>
<protein>
    <submittedName>
        <fullName evidence="7">Histone deacetylase family protein</fullName>
    </submittedName>
</protein>
<sequence>MQAFFCPDQLLHQPQQFMRLGRIHQPADVPARAEALRDTLTTLGLPPQLPRDAGRAPLEAVHAPDYLDYLATAFERWQALSVPGVEQGPEVLPNLSPYPHPTGHPNATGPGGVRPTCPSNALVPQTGWYISDLACPIGPHTWRSILRAAHTAFAAAEAVVAGERLAYALCRPSGHHAHRDRAGGFCYVNNTAVAAQHLAQHFGRVAVLDVDAHHGDGTQNIFYERGDVLTVSTHADPAAYYPFFTGHAHERGHGAGEGCNLNLPLAHGSGNAEFAAALAQAEAAITRFAPQALVLAMGFDTFKDDPMSVLRLDHDAYRLVGERVRALNLPVVVVQEGGYMVEALGPGLQALLAGLGQAGAAR</sequence>
<evidence type="ECO:0000256" key="2">
    <source>
        <dbReference type="ARBA" id="ARBA00005947"/>
    </source>
</evidence>
<comment type="caution">
    <text evidence="7">The sequence shown here is derived from an EMBL/GenBank/DDBJ whole genome shotgun (WGS) entry which is preliminary data.</text>
</comment>
<dbReference type="EMBL" id="JBBUTH010000007">
    <property type="protein sequence ID" value="MEK8050938.1"/>
    <property type="molecule type" value="Genomic_DNA"/>
</dbReference>
<dbReference type="InterPro" id="IPR023801">
    <property type="entry name" value="His_deacetylse_dom"/>
</dbReference>
<keyword evidence="5" id="KW-0862">Zinc</keyword>
<accession>A0ABU9CGG7</accession>
<reference evidence="7 8" key="1">
    <citation type="submission" date="2024-04" db="EMBL/GenBank/DDBJ databases">
        <title>Novel species of the genus Ideonella isolated from streams.</title>
        <authorList>
            <person name="Lu H."/>
        </authorList>
    </citation>
    <scope>NUCLEOTIDE SEQUENCE [LARGE SCALE GENOMIC DNA]</scope>
    <source>
        <strain evidence="7 8">DXS22W</strain>
    </source>
</reference>
<keyword evidence="8" id="KW-1185">Reference proteome</keyword>
<comment type="similarity">
    <text evidence="2">Belongs to the histone deacetylase family.</text>
</comment>
<dbReference type="PANTHER" id="PTHR10625">
    <property type="entry name" value="HISTONE DEACETYLASE HDAC1-RELATED"/>
    <property type="match status" value="1"/>
</dbReference>
<evidence type="ECO:0000256" key="1">
    <source>
        <dbReference type="ARBA" id="ARBA00001947"/>
    </source>
</evidence>
<dbReference type="InterPro" id="IPR000286">
    <property type="entry name" value="HDACs"/>
</dbReference>
<dbReference type="SUPFAM" id="SSF52768">
    <property type="entry name" value="Arginase/deacetylase"/>
    <property type="match status" value="1"/>
</dbReference>
<evidence type="ECO:0000313" key="7">
    <source>
        <dbReference type="EMBL" id="MEK8050938.1"/>
    </source>
</evidence>
<dbReference type="RefSeq" id="WP_341410632.1">
    <property type="nucleotide sequence ID" value="NZ_JBBUTH010000007.1"/>
</dbReference>
<feature type="domain" description="Histone deacetylase" evidence="6">
    <location>
        <begin position="30"/>
        <end position="353"/>
    </location>
</feature>
<dbReference type="Proteomes" id="UP001365405">
    <property type="component" value="Unassembled WGS sequence"/>
</dbReference>
<dbReference type="Pfam" id="PF00850">
    <property type="entry name" value="Hist_deacetyl"/>
    <property type="match status" value="1"/>
</dbReference>
<dbReference type="InterPro" id="IPR037138">
    <property type="entry name" value="His_deacetylse_dom_sf"/>
</dbReference>
<keyword evidence="3" id="KW-0479">Metal-binding</keyword>
<dbReference type="CDD" id="cd10001">
    <property type="entry name" value="HDAC_classII_APAH"/>
    <property type="match status" value="1"/>
</dbReference>
<name>A0ABU9CGG7_9BURK</name>
<evidence type="ECO:0000256" key="5">
    <source>
        <dbReference type="ARBA" id="ARBA00022833"/>
    </source>
</evidence>
<evidence type="ECO:0000259" key="6">
    <source>
        <dbReference type="Pfam" id="PF00850"/>
    </source>
</evidence>